<sequence>MPRINYSSLLQLPEEKRHFLGFYPDVLLYLDDEKDYEAETLRLARATYLYTDGFNVRPASIFRFAFETFKGWFGFSNHCQLEKIQLGLQKYAYYGYVHGFSNYQIELLPFHPVSESFLTHLRSPRNNETTKLLQNSLMGFYVSHVQPFINIEGEPPLSFENYSFGKTWANLAYWSEIPKLDPQNDALISETVQQLKNHPGRYAFLKNSKYAFAVANRCLEEVKSSKQASRVSNFLKKIFHLSRNAKDAVEQALHFAPDIRMQDKTFFIHFYLEKKEFDAAFGLIEQLADITEAVNFLITHFSKTQLLFYLKKNSPLAIALSRQYLTEETEELDTIRFASQLNSNLEKEFTAQIFFLLVAEERYKEAYQLYINAEKGSPFFIADLKKLAEYFQIQSTAKEEKANAFKKQQNWGQVLTFAHEGIECIKMALLLEGNASYQKQLAVQRCLYAEALIERDSSNTIENCAISDIVKSVNLLNKCHFKSSSKQKTYQYILAKGLMRQIDYQIYSLLPTSFEAKYGLKNFTEKNYTAITSVTQKLKELINLIKDTNDGKLKLILGKACFLLGDTIKFFGLPENSHPYFEAAMKAVPKNPFYILRCSEIAQSDKERSKLQDKGVPLLKDLNYTVHDYDHWDTQHWWKDKIPEATPIADIHNLGLEQNSRWSFNCS</sequence>
<accession>A0ABX2XZA8</accession>
<dbReference type="RefSeq" id="WP_065621093.1">
    <property type="nucleotide sequence ID" value="NZ_LYOZ01000051.1"/>
</dbReference>
<evidence type="ECO:0000313" key="1">
    <source>
        <dbReference type="EMBL" id="OCH97250.1"/>
    </source>
</evidence>
<evidence type="ECO:0000313" key="2">
    <source>
        <dbReference type="Proteomes" id="UP000093336"/>
    </source>
</evidence>
<keyword evidence="2" id="KW-1185">Reference proteome</keyword>
<comment type="caution">
    <text evidence="1">The sequence shown here is derived from an EMBL/GenBank/DDBJ whole genome shotgun (WGS) entry which is preliminary data.</text>
</comment>
<protein>
    <submittedName>
        <fullName evidence="1">Uncharacterized protein</fullName>
    </submittedName>
</protein>
<dbReference type="EMBL" id="LYOZ01000051">
    <property type="protein sequence ID" value="OCH97250.1"/>
    <property type="molecule type" value="Genomic_DNA"/>
</dbReference>
<reference evidence="1 2" key="1">
    <citation type="submission" date="2016-05" db="EMBL/GenBank/DDBJ databases">
        <authorList>
            <person name="Prochazka B."/>
            <person name="Indra A."/>
            <person name="Hasenberger P."/>
            <person name="Blaschitz M."/>
            <person name="Wagner L."/>
            <person name="Wewalka G."/>
            <person name="Sorschag S."/>
            <person name="Schmid D."/>
            <person name="Ruppitsch W."/>
        </authorList>
    </citation>
    <scope>NUCLEOTIDE SEQUENCE [LARGE SCALE GENOMIC DNA]</scope>
    <source>
        <strain evidence="1 2">974010_12</strain>
    </source>
</reference>
<name>A0ABX2XZA8_9GAMM</name>
<proteinExistence type="predicted"/>
<dbReference type="Proteomes" id="UP000093336">
    <property type="component" value="Unassembled WGS sequence"/>
</dbReference>
<organism evidence="1 2">
    <name type="scientific">Legionella jamestowniensis</name>
    <dbReference type="NCBI Taxonomy" id="455"/>
    <lineage>
        <taxon>Bacteria</taxon>
        <taxon>Pseudomonadati</taxon>
        <taxon>Pseudomonadota</taxon>
        <taxon>Gammaproteobacteria</taxon>
        <taxon>Legionellales</taxon>
        <taxon>Legionellaceae</taxon>
        <taxon>Legionella</taxon>
    </lineage>
</organism>
<gene>
    <name evidence="1" type="ORF">A8135_03920</name>
</gene>